<keyword evidence="8" id="KW-1185">Reference proteome</keyword>
<dbReference type="NCBIfam" id="TIGR00476">
    <property type="entry name" value="selD"/>
    <property type="match status" value="1"/>
</dbReference>
<dbReference type="OrthoDB" id="409395at2759"/>
<dbReference type="InterPro" id="IPR036921">
    <property type="entry name" value="PurM-like_N_sf"/>
</dbReference>
<evidence type="ECO:0000256" key="1">
    <source>
        <dbReference type="ARBA" id="ARBA00022679"/>
    </source>
</evidence>
<name>A0A9N9RFY9_9DIPT</name>
<dbReference type="InterPro" id="IPR010918">
    <property type="entry name" value="PurM-like_C_dom"/>
</dbReference>
<evidence type="ECO:0000256" key="2">
    <source>
        <dbReference type="ARBA" id="ARBA00022741"/>
    </source>
</evidence>
<keyword evidence="5" id="KW-0711">Selenium</keyword>
<reference evidence="7" key="1">
    <citation type="submission" date="2022-01" db="EMBL/GenBank/DDBJ databases">
        <authorList>
            <person name="King R."/>
        </authorList>
    </citation>
    <scope>NUCLEOTIDE SEQUENCE</scope>
</reference>
<dbReference type="SUPFAM" id="SSF56042">
    <property type="entry name" value="PurM C-terminal domain-like"/>
    <property type="match status" value="1"/>
</dbReference>
<sequence length="274" mass="30535">MGKIAFANVVSDIYSCGVEEIDELKIVLSMPEELNDDERQQVADDIVSGFRDSAKLVKCRLTIERININPWCMIGGIASSVCTKDEIVFPTKAASGDALILTKPLGVQLATNAPIWMAEDNENWKKLSQHLSPEDIDEAYQKAIKSMSTLNYLGAKLMQKYKAHCCTDVTGFGIVGHCENLLLFQENDVDFVLTHMPLIKHVKKMSEVLNREQKMMNGRMVETSGGLLIALPSENAENYCKDFLEMSGDECWIVGRVVSGNKKTILENVEIIEV</sequence>
<dbReference type="GO" id="GO:0004756">
    <property type="term" value="F:selenide, water dikinase activity"/>
    <property type="evidence" value="ECO:0007669"/>
    <property type="project" value="TreeGrafter"/>
</dbReference>
<evidence type="ECO:0000259" key="6">
    <source>
        <dbReference type="Pfam" id="PF02769"/>
    </source>
</evidence>
<evidence type="ECO:0000256" key="3">
    <source>
        <dbReference type="ARBA" id="ARBA00022777"/>
    </source>
</evidence>
<evidence type="ECO:0000256" key="4">
    <source>
        <dbReference type="ARBA" id="ARBA00022840"/>
    </source>
</evidence>
<evidence type="ECO:0000256" key="5">
    <source>
        <dbReference type="ARBA" id="ARBA00023266"/>
    </source>
</evidence>
<protein>
    <recommendedName>
        <fullName evidence="6">PurM-like C-terminal domain-containing protein</fullName>
    </recommendedName>
</protein>
<organism evidence="7 8">
    <name type="scientific">Chironomus riparius</name>
    <dbReference type="NCBI Taxonomy" id="315576"/>
    <lineage>
        <taxon>Eukaryota</taxon>
        <taxon>Metazoa</taxon>
        <taxon>Ecdysozoa</taxon>
        <taxon>Arthropoda</taxon>
        <taxon>Hexapoda</taxon>
        <taxon>Insecta</taxon>
        <taxon>Pterygota</taxon>
        <taxon>Neoptera</taxon>
        <taxon>Endopterygota</taxon>
        <taxon>Diptera</taxon>
        <taxon>Nematocera</taxon>
        <taxon>Chironomoidea</taxon>
        <taxon>Chironomidae</taxon>
        <taxon>Chironominae</taxon>
        <taxon>Chironomus</taxon>
    </lineage>
</organism>
<dbReference type="PANTHER" id="PTHR10256">
    <property type="entry name" value="SELENIDE, WATER DIKINASE"/>
    <property type="match status" value="1"/>
</dbReference>
<evidence type="ECO:0000313" key="8">
    <source>
        <dbReference type="Proteomes" id="UP001153620"/>
    </source>
</evidence>
<reference evidence="7" key="2">
    <citation type="submission" date="2022-10" db="EMBL/GenBank/DDBJ databases">
        <authorList>
            <consortium name="ENA_rothamsted_submissions"/>
            <consortium name="culmorum"/>
            <person name="King R."/>
        </authorList>
    </citation>
    <scope>NUCLEOTIDE SEQUENCE</scope>
</reference>
<dbReference type="FunFam" id="3.90.650.10:FF:000010">
    <property type="entry name" value="Selenide, water dikinase"/>
    <property type="match status" value="1"/>
</dbReference>
<proteinExistence type="predicted"/>
<dbReference type="SUPFAM" id="SSF55326">
    <property type="entry name" value="PurM N-terminal domain-like"/>
    <property type="match status" value="1"/>
</dbReference>
<keyword evidence="3" id="KW-0418">Kinase</keyword>
<keyword evidence="1" id="KW-0808">Transferase</keyword>
<accession>A0A9N9RFY9</accession>
<gene>
    <name evidence="7" type="ORF">CHIRRI_LOCUS141</name>
</gene>
<dbReference type="PANTHER" id="PTHR10256:SF0">
    <property type="entry name" value="INACTIVE SELENIDE, WATER DIKINASE-LIKE PROTEIN-RELATED"/>
    <property type="match status" value="1"/>
</dbReference>
<dbReference type="GO" id="GO:0016260">
    <property type="term" value="P:selenocysteine biosynthetic process"/>
    <property type="evidence" value="ECO:0007669"/>
    <property type="project" value="TreeGrafter"/>
</dbReference>
<keyword evidence="4" id="KW-0067">ATP-binding</keyword>
<dbReference type="InterPro" id="IPR036676">
    <property type="entry name" value="PurM-like_C_sf"/>
</dbReference>
<dbReference type="AlphaFoldDB" id="A0A9N9RFY9"/>
<dbReference type="Proteomes" id="UP001153620">
    <property type="component" value="Chromosome 1"/>
</dbReference>
<dbReference type="Gene3D" id="3.90.650.10">
    <property type="entry name" value="PurM-like C-terminal domain"/>
    <property type="match status" value="1"/>
</dbReference>
<dbReference type="InterPro" id="IPR004536">
    <property type="entry name" value="SPS/SelD"/>
</dbReference>
<feature type="domain" description="PurM-like C-terminal" evidence="6">
    <location>
        <begin position="95"/>
        <end position="264"/>
    </location>
</feature>
<keyword evidence="2" id="KW-0547">Nucleotide-binding</keyword>
<dbReference type="GO" id="GO:0005524">
    <property type="term" value="F:ATP binding"/>
    <property type="evidence" value="ECO:0007669"/>
    <property type="project" value="UniProtKB-KW"/>
</dbReference>
<dbReference type="Pfam" id="PF02769">
    <property type="entry name" value="AIRS_C"/>
    <property type="match status" value="1"/>
</dbReference>
<evidence type="ECO:0000313" key="7">
    <source>
        <dbReference type="EMBL" id="CAG9797141.1"/>
    </source>
</evidence>
<dbReference type="EMBL" id="OU895877">
    <property type="protein sequence ID" value="CAG9797141.1"/>
    <property type="molecule type" value="Genomic_DNA"/>
</dbReference>
<dbReference type="GO" id="GO:0005737">
    <property type="term" value="C:cytoplasm"/>
    <property type="evidence" value="ECO:0007669"/>
    <property type="project" value="TreeGrafter"/>
</dbReference>